<evidence type="ECO:0000313" key="3">
    <source>
        <dbReference type="Proteomes" id="UP000757540"/>
    </source>
</evidence>
<evidence type="ECO:0000313" key="2">
    <source>
        <dbReference type="EMBL" id="NOV98785.1"/>
    </source>
</evidence>
<dbReference type="Proteomes" id="UP000757540">
    <property type="component" value="Unassembled WGS sequence"/>
</dbReference>
<gene>
    <name evidence="2" type="ORF">HDG69_003380</name>
</gene>
<dbReference type="EMBL" id="JABEZU010000004">
    <property type="protein sequence ID" value="NOV98785.1"/>
    <property type="molecule type" value="Genomic_DNA"/>
</dbReference>
<accession>A0ABX2A7E9</accession>
<evidence type="ECO:0000256" key="1">
    <source>
        <dbReference type="SAM" id="Phobius"/>
    </source>
</evidence>
<feature type="transmembrane region" description="Helical" evidence="1">
    <location>
        <begin position="31"/>
        <end position="49"/>
    </location>
</feature>
<protein>
    <recommendedName>
        <fullName evidence="4">SPW repeat-containing protein</fullName>
    </recommendedName>
</protein>
<keyword evidence="1" id="KW-1133">Transmembrane helix</keyword>
<evidence type="ECO:0008006" key="4">
    <source>
        <dbReference type="Google" id="ProtNLM"/>
    </source>
</evidence>
<name>A0ABX2A7E9_9MICO</name>
<comment type="caution">
    <text evidence="2">The sequence shown here is derived from an EMBL/GenBank/DDBJ whole genome shotgun (WGS) entry which is preliminary data.</text>
</comment>
<feature type="transmembrane region" description="Helical" evidence="1">
    <location>
        <begin position="55"/>
        <end position="74"/>
    </location>
</feature>
<keyword evidence="1" id="KW-0812">Transmembrane</keyword>
<reference evidence="2 3" key="1">
    <citation type="submission" date="2020-05" db="EMBL/GenBank/DDBJ databases">
        <title>Genomic Encyclopedia of Type Strains, Phase III (KMG-III): the genomes of soil and plant-associated and newly described type strains.</title>
        <authorList>
            <person name="Whitman W."/>
        </authorList>
    </citation>
    <scope>NUCLEOTIDE SEQUENCE [LARGE SCALE GENOMIC DNA]</scope>
    <source>
        <strain evidence="2 3">KCTC 19046</strain>
    </source>
</reference>
<keyword evidence="3" id="KW-1185">Reference proteome</keyword>
<organism evidence="2 3">
    <name type="scientific">Isoptericola halotolerans</name>
    <dbReference type="NCBI Taxonomy" id="300560"/>
    <lineage>
        <taxon>Bacteria</taxon>
        <taxon>Bacillati</taxon>
        <taxon>Actinomycetota</taxon>
        <taxon>Actinomycetes</taxon>
        <taxon>Micrococcales</taxon>
        <taxon>Promicromonosporaceae</taxon>
        <taxon>Isoptericola</taxon>
    </lineage>
</organism>
<proteinExistence type="predicted"/>
<feature type="transmembrane region" description="Helical" evidence="1">
    <location>
        <begin position="117"/>
        <end position="139"/>
    </location>
</feature>
<sequence length="141" mass="15356">MPDNEMTPHEAERQLHQVATVAAHARRATRWYPWLSLAHAVTALTYTVALDVLGAPWWPATGVFAVVLALLWSAVARNHEAAPRHWIRDMGISVATWAILYFVMLDPALQLLGATGASWWVAAGVVAASPFAACAFASARR</sequence>
<keyword evidence="1" id="KW-0472">Membrane</keyword>
<feature type="transmembrane region" description="Helical" evidence="1">
    <location>
        <begin position="86"/>
        <end position="105"/>
    </location>
</feature>
<dbReference type="RefSeq" id="WP_171784965.1">
    <property type="nucleotide sequence ID" value="NZ_BAAAML010000002.1"/>
</dbReference>